<feature type="compositionally biased region" description="Gly residues" evidence="3">
    <location>
        <begin position="493"/>
        <end position="505"/>
    </location>
</feature>
<dbReference type="GO" id="GO:0003723">
    <property type="term" value="F:RNA binding"/>
    <property type="evidence" value="ECO:0007669"/>
    <property type="project" value="UniProtKB-UniRule"/>
</dbReference>
<dbReference type="Pfam" id="PF02136">
    <property type="entry name" value="NTF2"/>
    <property type="match status" value="1"/>
</dbReference>
<organism evidence="6">
    <name type="scientific">Hordeum vulgare subsp. vulgare</name>
    <name type="common">Domesticated barley</name>
    <dbReference type="NCBI Taxonomy" id="112509"/>
    <lineage>
        <taxon>Eukaryota</taxon>
        <taxon>Viridiplantae</taxon>
        <taxon>Streptophyta</taxon>
        <taxon>Embryophyta</taxon>
        <taxon>Tracheophyta</taxon>
        <taxon>Spermatophyta</taxon>
        <taxon>Magnoliopsida</taxon>
        <taxon>Liliopsida</taxon>
        <taxon>Poales</taxon>
        <taxon>Poaceae</taxon>
        <taxon>BOP clade</taxon>
        <taxon>Pooideae</taxon>
        <taxon>Triticodae</taxon>
        <taxon>Triticeae</taxon>
        <taxon>Hordeinae</taxon>
        <taxon>Hordeum</taxon>
    </lineage>
</organism>
<dbReference type="SMART" id="SM00360">
    <property type="entry name" value="RRM"/>
    <property type="match status" value="1"/>
</dbReference>
<evidence type="ECO:0000256" key="3">
    <source>
        <dbReference type="SAM" id="MobiDB-lite"/>
    </source>
</evidence>
<feature type="compositionally biased region" description="Low complexity" evidence="3">
    <location>
        <begin position="337"/>
        <end position="367"/>
    </location>
</feature>
<dbReference type="SUPFAM" id="SSF54928">
    <property type="entry name" value="RNA-binding domain, RBD"/>
    <property type="match status" value="1"/>
</dbReference>
<dbReference type="EMBL" id="AK372036">
    <property type="protein sequence ID" value="BAK03234.1"/>
    <property type="molecule type" value="mRNA"/>
</dbReference>
<feature type="region of interest" description="Disordered" evidence="3">
    <location>
        <begin position="180"/>
        <end position="200"/>
    </location>
</feature>
<dbReference type="Pfam" id="PF00076">
    <property type="entry name" value="RRM_1"/>
    <property type="match status" value="1"/>
</dbReference>
<dbReference type="GO" id="GO:0005737">
    <property type="term" value="C:cytoplasm"/>
    <property type="evidence" value="ECO:0007669"/>
    <property type="project" value="UniProtKB-ARBA"/>
</dbReference>
<reference evidence="6" key="1">
    <citation type="journal article" date="2011" name="Plant Physiol.">
        <title>Comprehensive sequence analysis of 24,783 barley full-length cDNAs derived from 12 clone libraries.</title>
        <authorList>
            <person name="Matsumoto T."/>
            <person name="Tanaka T."/>
            <person name="Sakai H."/>
            <person name="Amano N."/>
            <person name="Kanamori H."/>
            <person name="Kurita K."/>
            <person name="Kikuta A."/>
            <person name="Kamiya K."/>
            <person name="Yamamoto M."/>
            <person name="Ikawa H."/>
            <person name="Fujii N."/>
            <person name="Hori K."/>
            <person name="Itoh T."/>
            <person name="Sato K."/>
        </authorList>
    </citation>
    <scope>NUCLEOTIDE SEQUENCE</scope>
    <source>
        <tissue evidence="6">Shoot and root</tissue>
    </source>
</reference>
<dbReference type="AlphaFoldDB" id="F2E7B2"/>
<evidence type="ECO:0000256" key="2">
    <source>
        <dbReference type="PROSITE-ProRule" id="PRU00176"/>
    </source>
</evidence>
<evidence type="ECO:0000259" key="5">
    <source>
        <dbReference type="PROSITE" id="PS50177"/>
    </source>
</evidence>
<dbReference type="InterPro" id="IPR035979">
    <property type="entry name" value="RBD_domain_sf"/>
</dbReference>
<feature type="compositionally biased region" description="Low complexity" evidence="3">
    <location>
        <begin position="472"/>
        <end position="492"/>
    </location>
</feature>
<dbReference type="PROSITE" id="PS50177">
    <property type="entry name" value="NTF2_DOMAIN"/>
    <property type="match status" value="1"/>
</dbReference>
<dbReference type="PROSITE" id="PS50102">
    <property type="entry name" value="RRM"/>
    <property type="match status" value="1"/>
</dbReference>
<dbReference type="InterPro" id="IPR032710">
    <property type="entry name" value="NTF2-like_dom_sf"/>
</dbReference>
<proteinExistence type="evidence at transcript level"/>
<feature type="compositionally biased region" description="Low complexity" evidence="3">
    <location>
        <begin position="316"/>
        <end position="325"/>
    </location>
</feature>
<dbReference type="CDD" id="cd00780">
    <property type="entry name" value="NTF2"/>
    <property type="match status" value="1"/>
</dbReference>
<feature type="compositionally biased region" description="Low complexity" evidence="3">
    <location>
        <begin position="241"/>
        <end position="297"/>
    </location>
</feature>
<dbReference type="InterPro" id="IPR039539">
    <property type="entry name" value="Ras_GTPase_bind_prot"/>
</dbReference>
<accession>F2E7B2</accession>
<feature type="domain" description="RRM" evidence="4">
    <location>
        <begin position="390"/>
        <end position="461"/>
    </location>
</feature>
<sequence>MATEAAPVNGLYGTNQYSQPAELAASTPPAPTHGASASQSTTTSTAQKADPQEIGWYFVEQYYTTLSKSPEKIHLFYSKKSQLVTGIEADKVVPAVGTKAISEKIKALDFQDCKVRVLNVDSQSSFTNIVVQVIGEMSNKSEPHHKFVQTFVLAEQPNGYFVLNDIFRYLKDDEDEIVDDEPAQPEVPAEQPPTPADGQVNVEDHADEVVASEPSIEKVDEKLEEEKVVADETETAEVNGAVVPAATEESAAAPESASITEETVETSTEAPAAEQAAEPETSASASAPTETASAAAPEAPPAKKTWASMLGGGGVKAPAVPALPVSTPANQSKSSRPAPAAQAPKQTADTAAPAPNTTSSTPTSQSNGWQTAEHSKKGKTGQNKPAEGVVLAYIKNVNEKVDARILREVLESFGELKYFDVSRQRNCAFVEFADASGYAAAVAGNPHTVGTEQISVEERRPRPTAYGGSFGSGNNYPSNASSSSSNNNTRGTGNTGRGGARGGFQGPRSGSQTNFPKDAGRGSFQPRGGKSGRGQTQTA</sequence>
<dbReference type="Gene3D" id="3.30.70.330">
    <property type="match status" value="1"/>
</dbReference>
<dbReference type="InterPro" id="IPR018222">
    <property type="entry name" value="Nuclear_transport_factor_2_euk"/>
</dbReference>
<dbReference type="SUPFAM" id="SSF54427">
    <property type="entry name" value="NTF2-like"/>
    <property type="match status" value="1"/>
</dbReference>
<protein>
    <submittedName>
        <fullName evidence="6">Predicted protein</fullName>
    </submittedName>
</protein>
<keyword evidence="1 2" id="KW-0694">RNA-binding</keyword>
<dbReference type="Gene3D" id="3.10.450.50">
    <property type="match status" value="1"/>
</dbReference>
<dbReference type="InterPro" id="IPR000504">
    <property type="entry name" value="RRM_dom"/>
</dbReference>
<dbReference type="PANTHER" id="PTHR10693">
    <property type="entry name" value="RAS GTPASE-ACTIVATING PROTEIN-BINDING PROTEIN"/>
    <property type="match status" value="1"/>
</dbReference>
<feature type="compositionally biased region" description="Low complexity" evidence="3">
    <location>
        <begin position="35"/>
        <end position="48"/>
    </location>
</feature>
<dbReference type="PANTHER" id="PTHR10693:SF20">
    <property type="entry name" value="AT27578P"/>
    <property type="match status" value="1"/>
</dbReference>
<dbReference type="FunFam" id="3.10.450.50:FF:000003">
    <property type="entry name" value="Nuclear transport factor 2 family protein"/>
    <property type="match status" value="1"/>
</dbReference>
<evidence type="ECO:0000313" key="6">
    <source>
        <dbReference type="EMBL" id="BAK03234.1"/>
    </source>
</evidence>
<evidence type="ECO:0000259" key="4">
    <source>
        <dbReference type="PROSITE" id="PS50102"/>
    </source>
</evidence>
<dbReference type="CDD" id="cd00590">
    <property type="entry name" value="RRM_SF"/>
    <property type="match status" value="1"/>
</dbReference>
<feature type="region of interest" description="Disordered" evidence="3">
    <location>
        <begin position="226"/>
        <end position="384"/>
    </location>
</feature>
<dbReference type="InterPro" id="IPR012677">
    <property type="entry name" value="Nucleotide-bd_a/b_plait_sf"/>
</dbReference>
<dbReference type="InterPro" id="IPR002075">
    <property type="entry name" value="NTF2_dom"/>
</dbReference>
<feature type="region of interest" description="Disordered" evidence="3">
    <location>
        <begin position="450"/>
        <end position="539"/>
    </location>
</feature>
<name>F2E7B2_HORVV</name>
<feature type="region of interest" description="Disordered" evidence="3">
    <location>
        <begin position="21"/>
        <end position="48"/>
    </location>
</feature>
<feature type="domain" description="NTF2" evidence="5">
    <location>
        <begin position="54"/>
        <end position="169"/>
    </location>
</feature>
<evidence type="ECO:0000256" key="1">
    <source>
        <dbReference type="ARBA" id="ARBA00022884"/>
    </source>
</evidence>